<keyword evidence="2" id="KW-0812">Transmembrane</keyword>
<comment type="caution">
    <text evidence="4">The sequence shown here is derived from an EMBL/GenBank/DDBJ whole genome shotgun (WGS) entry which is preliminary data.</text>
</comment>
<proteinExistence type="predicted"/>
<feature type="region of interest" description="Disordered" evidence="1">
    <location>
        <begin position="202"/>
        <end position="234"/>
    </location>
</feature>
<organism evidence="4 5">
    <name type="scientific">Arthrobotrys conoides</name>
    <dbReference type="NCBI Taxonomy" id="74498"/>
    <lineage>
        <taxon>Eukaryota</taxon>
        <taxon>Fungi</taxon>
        <taxon>Dikarya</taxon>
        <taxon>Ascomycota</taxon>
        <taxon>Pezizomycotina</taxon>
        <taxon>Orbiliomycetes</taxon>
        <taxon>Orbiliales</taxon>
        <taxon>Orbiliaceae</taxon>
        <taxon>Arthrobotrys</taxon>
    </lineage>
</organism>
<feature type="signal peptide" evidence="3">
    <location>
        <begin position="1"/>
        <end position="31"/>
    </location>
</feature>
<reference evidence="4 5" key="1">
    <citation type="submission" date="2019-10" db="EMBL/GenBank/DDBJ databases">
        <authorList>
            <person name="Palmer J.M."/>
        </authorList>
    </citation>
    <scope>NUCLEOTIDE SEQUENCE [LARGE SCALE GENOMIC DNA]</scope>
    <source>
        <strain evidence="4 5">TWF506</strain>
    </source>
</reference>
<evidence type="ECO:0000256" key="2">
    <source>
        <dbReference type="SAM" id="Phobius"/>
    </source>
</evidence>
<dbReference type="Proteomes" id="UP001307849">
    <property type="component" value="Unassembled WGS sequence"/>
</dbReference>
<keyword evidence="2" id="KW-1133">Transmembrane helix</keyword>
<gene>
    <name evidence="4" type="ORF">TWF506_001487</name>
</gene>
<evidence type="ECO:0000313" key="5">
    <source>
        <dbReference type="Proteomes" id="UP001307849"/>
    </source>
</evidence>
<feature type="transmembrane region" description="Helical" evidence="2">
    <location>
        <begin position="243"/>
        <end position="264"/>
    </location>
</feature>
<dbReference type="AlphaFoldDB" id="A0AAN8PRZ2"/>
<dbReference type="EMBL" id="JAVHJM010000001">
    <property type="protein sequence ID" value="KAK6521262.1"/>
    <property type="molecule type" value="Genomic_DNA"/>
</dbReference>
<keyword evidence="3" id="KW-0732">Signal</keyword>
<name>A0AAN8PRZ2_9PEZI</name>
<evidence type="ECO:0000256" key="3">
    <source>
        <dbReference type="SAM" id="SignalP"/>
    </source>
</evidence>
<feature type="chain" id="PRO_5042891811" description="Mid2 domain-containing protein" evidence="3">
    <location>
        <begin position="32"/>
        <end position="292"/>
    </location>
</feature>
<feature type="compositionally biased region" description="Low complexity" evidence="1">
    <location>
        <begin position="202"/>
        <end position="218"/>
    </location>
</feature>
<protein>
    <recommendedName>
        <fullName evidence="6">Mid2 domain-containing protein</fullName>
    </recommendedName>
</protein>
<accession>A0AAN8PRZ2</accession>
<keyword evidence="5" id="KW-1185">Reference proteome</keyword>
<evidence type="ECO:0008006" key="6">
    <source>
        <dbReference type="Google" id="ProtNLM"/>
    </source>
</evidence>
<evidence type="ECO:0000256" key="1">
    <source>
        <dbReference type="SAM" id="MobiDB-lite"/>
    </source>
</evidence>
<evidence type="ECO:0000313" key="4">
    <source>
        <dbReference type="EMBL" id="KAK6521262.1"/>
    </source>
</evidence>
<keyword evidence="2" id="KW-0472">Membrane</keyword>
<sequence>MAATVVRRLSRSSTITFLLLSLSLTWKPTNAQLSENGNDDKLTIALGTETRTLSALGTLTRDTLPTECFSPERRSSNIAGAVTSFYAFQGCDAGRQTSCCQDGYSTGGFYYATECPVGYTPRPTDLGTAGGQGTFSVDGTEDGVAFCCPVPNQSSGLQESGFFMSDGLICDGQSIETGVLSTTIYERVLASAIVIVMTGTSLPSSTSSGGTSSRSTDGIISPAETSGSAATGGTGSGGMSNGAIIGIAVGVGFPVLAIIGFLIYKFGRGGGKKEDENGEPAVVEGGVGGMMY</sequence>